<dbReference type="GO" id="GO:0005524">
    <property type="term" value="F:ATP binding"/>
    <property type="evidence" value="ECO:0007669"/>
    <property type="project" value="UniProtKB-UniRule"/>
</dbReference>
<evidence type="ECO:0000256" key="1">
    <source>
        <dbReference type="ARBA" id="ARBA00012513"/>
    </source>
</evidence>
<feature type="binding site" evidence="7">
    <location>
        <position position="26"/>
    </location>
    <ligand>
        <name>ATP</name>
        <dbReference type="ChEBI" id="CHEBI:30616"/>
    </ligand>
</feature>
<accession>A0A914EB17</accession>
<evidence type="ECO:0000313" key="10">
    <source>
        <dbReference type="Proteomes" id="UP000887540"/>
    </source>
</evidence>
<dbReference type="GO" id="GO:0044773">
    <property type="term" value="P:mitotic DNA damage checkpoint signaling"/>
    <property type="evidence" value="ECO:0007669"/>
    <property type="project" value="TreeGrafter"/>
</dbReference>
<keyword evidence="3" id="KW-0808">Transferase</keyword>
<dbReference type="Pfam" id="PF00069">
    <property type="entry name" value="Pkinase"/>
    <property type="match status" value="2"/>
</dbReference>
<dbReference type="WBParaSite" id="ACRNAN_scaffold6781.g17968.t1">
    <property type="protein sequence ID" value="ACRNAN_scaffold6781.g17968.t1"/>
    <property type="gene ID" value="ACRNAN_scaffold6781.g17968"/>
</dbReference>
<dbReference type="SUPFAM" id="SSF56112">
    <property type="entry name" value="Protein kinase-like (PK-like)"/>
    <property type="match status" value="1"/>
</dbReference>
<keyword evidence="2 8" id="KW-0723">Serine/threonine-protein kinase</keyword>
<organism evidence="10 11">
    <name type="scientific">Acrobeloides nanus</name>
    <dbReference type="NCBI Taxonomy" id="290746"/>
    <lineage>
        <taxon>Eukaryota</taxon>
        <taxon>Metazoa</taxon>
        <taxon>Ecdysozoa</taxon>
        <taxon>Nematoda</taxon>
        <taxon>Chromadorea</taxon>
        <taxon>Rhabditida</taxon>
        <taxon>Tylenchina</taxon>
        <taxon>Cephalobomorpha</taxon>
        <taxon>Cephaloboidea</taxon>
        <taxon>Cephalobidae</taxon>
        <taxon>Acrobeloides</taxon>
    </lineage>
</organism>
<dbReference type="PROSITE" id="PS00108">
    <property type="entry name" value="PROTEIN_KINASE_ST"/>
    <property type="match status" value="1"/>
</dbReference>
<name>A0A914EB17_9BILA</name>
<evidence type="ECO:0000256" key="2">
    <source>
        <dbReference type="ARBA" id="ARBA00022527"/>
    </source>
</evidence>
<dbReference type="Gene3D" id="3.30.200.20">
    <property type="entry name" value="Phosphorylase Kinase, domain 1"/>
    <property type="match status" value="1"/>
</dbReference>
<reference evidence="11" key="1">
    <citation type="submission" date="2022-11" db="UniProtKB">
        <authorList>
            <consortium name="WormBaseParasite"/>
        </authorList>
    </citation>
    <scope>IDENTIFICATION</scope>
</reference>
<proteinExistence type="inferred from homology"/>
<evidence type="ECO:0000259" key="9">
    <source>
        <dbReference type="PROSITE" id="PS50011"/>
    </source>
</evidence>
<dbReference type="EC" id="2.7.11.1" evidence="1"/>
<dbReference type="InterPro" id="IPR017441">
    <property type="entry name" value="Protein_kinase_ATP_BS"/>
</dbReference>
<dbReference type="GO" id="GO:0005634">
    <property type="term" value="C:nucleus"/>
    <property type="evidence" value="ECO:0007669"/>
    <property type="project" value="TreeGrafter"/>
</dbReference>
<evidence type="ECO:0000256" key="6">
    <source>
        <dbReference type="ARBA" id="ARBA00022840"/>
    </source>
</evidence>
<keyword evidence="6 7" id="KW-0067">ATP-binding</keyword>
<dbReference type="SMART" id="SM00220">
    <property type="entry name" value="S_TKc"/>
    <property type="match status" value="1"/>
</dbReference>
<evidence type="ECO:0000256" key="4">
    <source>
        <dbReference type="ARBA" id="ARBA00022741"/>
    </source>
</evidence>
<dbReference type="Gene3D" id="1.10.510.10">
    <property type="entry name" value="Transferase(Phosphotransferase) domain 1"/>
    <property type="match status" value="1"/>
</dbReference>
<dbReference type="Proteomes" id="UP000887540">
    <property type="component" value="Unplaced"/>
</dbReference>
<dbReference type="AlphaFoldDB" id="A0A914EB17"/>
<keyword evidence="5" id="KW-0418">Kinase</keyword>
<dbReference type="PANTHER" id="PTHR44167">
    <property type="entry name" value="OVARIAN-SPECIFIC SERINE/THREONINE-PROTEIN KINASE LOK-RELATED"/>
    <property type="match status" value="1"/>
</dbReference>
<dbReference type="PROSITE" id="PS00107">
    <property type="entry name" value="PROTEIN_KINASE_ATP"/>
    <property type="match status" value="1"/>
</dbReference>
<dbReference type="PROSITE" id="PS50011">
    <property type="entry name" value="PROTEIN_KINASE_DOM"/>
    <property type="match status" value="1"/>
</dbReference>
<sequence>MLGYGTFGQVYKVESKSKPGQFFAMKEILRGSLPKYVATEIRMLRDHGGKSNIMKIYMAYRDKERIFLVLDYFPHDPFTDIVQSTTTSEIREYMKNLLLALDYLHKKKLIHRDIKPSNFLYNRKLKRYALIDFGLSQVYVESNMAKREVPARRNVFSTETEPSTSKENVHYKAFTNPVNGKTERRIIKPIRVLNPAPGYAQSQNLDVKKNPMLKECECLGRPQVCGICLKRQKLRVNKAGTPSFRAPEILIMSTEQTPALDIWSAGITFLSLFCRKHPIFRPNDDYEALVQLGVIFGTQNFVDFAAERGISLLFPRKHPGVDLVKFVKAMREDHFEDYEPSCKECKNLIYGNSNATCFCSHSEENSISELHDDEKVIFHALRKCLTVHPKKRGSAQSILADLTFFEAQKVIKYYTPGADRYHLLTC</sequence>
<dbReference type="InterPro" id="IPR000719">
    <property type="entry name" value="Prot_kinase_dom"/>
</dbReference>
<evidence type="ECO:0000256" key="3">
    <source>
        <dbReference type="ARBA" id="ARBA00022679"/>
    </source>
</evidence>
<evidence type="ECO:0000313" key="11">
    <source>
        <dbReference type="WBParaSite" id="ACRNAN_scaffold6781.g17968.t1"/>
    </source>
</evidence>
<keyword evidence="4 7" id="KW-0547">Nucleotide-binding</keyword>
<keyword evidence="10" id="KW-1185">Reference proteome</keyword>
<evidence type="ECO:0000256" key="7">
    <source>
        <dbReference type="PROSITE-ProRule" id="PRU10141"/>
    </source>
</evidence>
<dbReference type="InterPro" id="IPR008271">
    <property type="entry name" value="Ser/Thr_kinase_AS"/>
</dbReference>
<dbReference type="InterPro" id="IPR011009">
    <property type="entry name" value="Kinase-like_dom_sf"/>
</dbReference>
<dbReference type="PANTHER" id="PTHR44167:SF23">
    <property type="entry name" value="CDC7 KINASE, ISOFORM A-RELATED"/>
    <property type="match status" value="1"/>
</dbReference>
<protein>
    <recommendedName>
        <fullName evidence="1">non-specific serine/threonine protein kinase</fullName>
        <ecNumber evidence="1">2.7.11.1</ecNumber>
    </recommendedName>
</protein>
<comment type="similarity">
    <text evidence="8">Belongs to the protein kinase superfamily.</text>
</comment>
<feature type="domain" description="Protein kinase" evidence="9">
    <location>
        <begin position="1"/>
        <end position="405"/>
    </location>
</feature>
<evidence type="ECO:0000256" key="5">
    <source>
        <dbReference type="ARBA" id="ARBA00022777"/>
    </source>
</evidence>
<evidence type="ECO:0000256" key="8">
    <source>
        <dbReference type="RuleBase" id="RU000304"/>
    </source>
</evidence>
<dbReference type="GO" id="GO:0004674">
    <property type="term" value="F:protein serine/threonine kinase activity"/>
    <property type="evidence" value="ECO:0007669"/>
    <property type="project" value="UniProtKB-KW"/>
</dbReference>